<name>A0ABU1FGG7_9MICO</name>
<feature type="transmembrane region" description="Helical" evidence="1">
    <location>
        <begin position="200"/>
        <end position="220"/>
    </location>
</feature>
<feature type="transmembrane region" description="Helical" evidence="1">
    <location>
        <begin position="6"/>
        <end position="32"/>
    </location>
</feature>
<protein>
    <submittedName>
        <fullName evidence="2">GAP family protein</fullName>
    </submittedName>
</protein>
<feature type="transmembrane region" description="Helical" evidence="1">
    <location>
        <begin position="73"/>
        <end position="94"/>
    </location>
</feature>
<organism evidence="2 3">
    <name type="scientific">Agromyces indicus</name>
    <dbReference type="NCBI Taxonomy" id="758919"/>
    <lineage>
        <taxon>Bacteria</taxon>
        <taxon>Bacillati</taxon>
        <taxon>Actinomycetota</taxon>
        <taxon>Actinomycetes</taxon>
        <taxon>Micrococcales</taxon>
        <taxon>Microbacteriaceae</taxon>
        <taxon>Agromyces</taxon>
    </lineage>
</organism>
<keyword evidence="1" id="KW-0472">Membrane</keyword>
<feature type="transmembrane region" description="Helical" evidence="1">
    <location>
        <begin position="106"/>
        <end position="128"/>
    </location>
</feature>
<feature type="transmembrane region" description="Helical" evidence="1">
    <location>
        <begin position="39"/>
        <end position="61"/>
    </location>
</feature>
<reference evidence="3" key="1">
    <citation type="submission" date="2023-07" db="EMBL/GenBank/DDBJ databases">
        <title>Description of three actinobacteria isolated from air of manufacturing shop in a pharmaceutical factory.</title>
        <authorList>
            <person name="Zhang D.-F."/>
        </authorList>
    </citation>
    <scope>NUCLEOTIDE SEQUENCE [LARGE SCALE GENOMIC DNA]</scope>
    <source>
        <strain evidence="3">CCTCC AB 2011122</strain>
    </source>
</reference>
<evidence type="ECO:0000313" key="2">
    <source>
        <dbReference type="EMBL" id="MDR5690850.1"/>
    </source>
</evidence>
<proteinExistence type="predicted"/>
<gene>
    <name evidence="2" type="ORF">RH861_02115</name>
</gene>
<accession>A0ABU1FGG7</accession>
<feature type="transmembrane region" description="Helical" evidence="1">
    <location>
        <begin position="148"/>
        <end position="176"/>
    </location>
</feature>
<comment type="caution">
    <text evidence="2">The sequence shown here is derived from an EMBL/GenBank/DDBJ whole genome shotgun (WGS) entry which is preliminary data.</text>
</comment>
<evidence type="ECO:0000313" key="3">
    <source>
        <dbReference type="Proteomes" id="UP001260072"/>
    </source>
</evidence>
<sequence length="221" mass="22663">MTPALLAGIAGLAALDALNPATIVSVALILLAAPRRPGLIALATVAGAALTVFAVGTALYLTAGAAVGAVEGVITVLRFAAFGAAAVGLVVAGVRRLRDRPRRPVALPAWFGPWTALPFGAVVTAADLPNAFPYFIAIERLVDAGAPAWQGLLVLAGYTLVYCLPCLVLLVVGLLARERTRARLERIVARFGQGTVRRSVPLAVLLFAAAVAVAAVPFLLS</sequence>
<evidence type="ECO:0000256" key="1">
    <source>
        <dbReference type="SAM" id="Phobius"/>
    </source>
</evidence>
<dbReference type="Proteomes" id="UP001260072">
    <property type="component" value="Unassembled WGS sequence"/>
</dbReference>
<keyword evidence="1" id="KW-1133">Transmembrane helix</keyword>
<dbReference type="RefSeq" id="WP_310519537.1">
    <property type="nucleotide sequence ID" value="NZ_BAABBS010000004.1"/>
</dbReference>
<dbReference type="InterPro" id="IPR021315">
    <property type="entry name" value="Gap/Sap"/>
</dbReference>
<dbReference type="Pfam" id="PF11139">
    <property type="entry name" value="SfLAP"/>
    <property type="match status" value="1"/>
</dbReference>
<dbReference type="EMBL" id="JAVKGS010000001">
    <property type="protein sequence ID" value="MDR5690850.1"/>
    <property type="molecule type" value="Genomic_DNA"/>
</dbReference>
<keyword evidence="3" id="KW-1185">Reference proteome</keyword>
<keyword evidence="1" id="KW-0812">Transmembrane</keyword>